<dbReference type="GO" id="GO:0005886">
    <property type="term" value="C:plasma membrane"/>
    <property type="evidence" value="ECO:0007669"/>
    <property type="project" value="TreeGrafter"/>
</dbReference>
<dbReference type="InterPro" id="IPR011640">
    <property type="entry name" value="Fe2_transport_prot_B_C"/>
</dbReference>
<gene>
    <name evidence="5" type="ORF">JCM19235_1577</name>
</gene>
<reference evidence="5 6" key="1">
    <citation type="submission" date="2014-09" db="EMBL/GenBank/DDBJ databases">
        <title>Vibrio maritimus JCM 19235. (C45) whole genome shotgun sequence.</title>
        <authorList>
            <person name="Sawabe T."/>
            <person name="Meirelles P."/>
            <person name="Nakanishi M."/>
            <person name="Sayaka M."/>
            <person name="Hattori M."/>
            <person name="Ohkuma M."/>
        </authorList>
    </citation>
    <scope>NUCLEOTIDE SEQUENCE [LARGE SCALE GENOMIC DNA]</scope>
    <source>
        <strain evidence="6">JCM19235</strain>
    </source>
</reference>
<evidence type="ECO:0000256" key="1">
    <source>
        <dbReference type="ARBA" id="ARBA00031200"/>
    </source>
</evidence>
<keyword evidence="6" id="KW-1185">Reference proteome</keyword>
<dbReference type="InterPro" id="IPR050860">
    <property type="entry name" value="FeoB_GTPase"/>
</dbReference>
<proteinExistence type="predicted"/>
<feature type="domain" description="Ferrous iron transport protein B C-terminal" evidence="3">
    <location>
        <begin position="2"/>
        <end position="54"/>
    </location>
</feature>
<organism evidence="5 6">
    <name type="scientific">Vibrio maritimus</name>
    <dbReference type="NCBI Taxonomy" id="990268"/>
    <lineage>
        <taxon>Bacteria</taxon>
        <taxon>Pseudomonadati</taxon>
        <taxon>Pseudomonadota</taxon>
        <taxon>Gammaproteobacteria</taxon>
        <taxon>Vibrionales</taxon>
        <taxon>Vibrionaceae</taxon>
        <taxon>Vibrio</taxon>
    </lineage>
</organism>
<dbReference type="Proteomes" id="UP000029228">
    <property type="component" value="Unassembled WGS sequence"/>
</dbReference>
<dbReference type="STRING" id="990268.JCM19235_1577"/>
<dbReference type="PANTHER" id="PTHR43185:SF1">
    <property type="entry name" value="FE(2+) TRANSPORTER FEOB"/>
    <property type="match status" value="1"/>
</dbReference>
<evidence type="ECO:0000313" key="6">
    <source>
        <dbReference type="Proteomes" id="UP000029228"/>
    </source>
</evidence>
<comment type="caution">
    <text evidence="5">The sequence shown here is derived from an EMBL/GenBank/DDBJ whole genome shotgun (WGS) entry which is preliminary data.</text>
</comment>
<feature type="transmembrane region" description="Helical" evidence="2">
    <location>
        <begin position="6"/>
        <end position="24"/>
    </location>
</feature>
<dbReference type="EMBL" id="BBMR01000009">
    <property type="protein sequence ID" value="GAL21755.1"/>
    <property type="molecule type" value="Genomic_DNA"/>
</dbReference>
<accession>A0A090S1X7</accession>
<sequence>MVFALYLLGIVAAVFTGLVLKHTIYPGSSDSLVMEMPDYELPTFQNVMIKTWQKLKRFVLGAGKTIVVVVTILSFLNSVGTDGSFGNEDSENSVLSKAAQVVTPVFAPMGVQQDNWPATVGIITGIFAKEAVVGTLNSLYTSSEGEEGEYDLLGSLQEAVESIPANLADLSYSDPLGVDVGDLSDSSAVAEDQEVDSSIFGNLKGYFVTSNAAFAI</sequence>
<dbReference type="GO" id="GO:0015093">
    <property type="term" value="F:ferrous iron transmembrane transporter activity"/>
    <property type="evidence" value="ECO:0007669"/>
    <property type="project" value="InterPro"/>
</dbReference>
<keyword evidence="2" id="KW-0472">Membrane</keyword>
<dbReference type="PANTHER" id="PTHR43185">
    <property type="entry name" value="FERROUS IRON TRANSPORT PROTEIN B"/>
    <property type="match status" value="1"/>
</dbReference>
<evidence type="ECO:0000259" key="3">
    <source>
        <dbReference type="Pfam" id="PF07664"/>
    </source>
</evidence>
<feature type="transmembrane region" description="Helical" evidence="2">
    <location>
        <begin position="58"/>
        <end position="76"/>
    </location>
</feature>
<feature type="domain" description="Nucleoside transporter/FeoB GTPase Gate" evidence="4">
    <location>
        <begin position="60"/>
        <end position="145"/>
    </location>
</feature>
<dbReference type="InterPro" id="IPR011642">
    <property type="entry name" value="Gate_dom"/>
</dbReference>
<dbReference type="Pfam" id="PF07670">
    <property type="entry name" value="Gate"/>
    <property type="match status" value="1"/>
</dbReference>
<dbReference type="Pfam" id="PF07664">
    <property type="entry name" value="FeoB_C"/>
    <property type="match status" value="1"/>
</dbReference>
<evidence type="ECO:0000256" key="2">
    <source>
        <dbReference type="SAM" id="Phobius"/>
    </source>
</evidence>
<evidence type="ECO:0000313" key="5">
    <source>
        <dbReference type="EMBL" id="GAL21755.1"/>
    </source>
</evidence>
<protein>
    <recommendedName>
        <fullName evidence="1">Ferrous iron transport protein B</fullName>
    </recommendedName>
</protein>
<name>A0A090S1X7_9VIBR</name>
<evidence type="ECO:0000259" key="4">
    <source>
        <dbReference type="Pfam" id="PF07670"/>
    </source>
</evidence>
<keyword evidence="2" id="KW-0812">Transmembrane</keyword>
<dbReference type="AlphaFoldDB" id="A0A090S1X7"/>
<keyword evidence="2" id="KW-1133">Transmembrane helix</keyword>